<dbReference type="Proteomes" id="UP001418796">
    <property type="component" value="Unassembled WGS sequence"/>
</dbReference>
<evidence type="ECO:0000313" key="1">
    <source>
        <dbReference type="EMBL" id="MEN0644120.1"/>
    </source>
</evidence>
<keyword evidence="2" id="KW-1185">Reference proteome</keyword>
<evidence type="ECO:0000313" key="2">
    <source>
        <dbReference type="Proteomes" id="UP001418796"/>
    </source>
</evidence>
<organism evidence="1 2">
    <name type="scientific">Alkalicoccobacillus gibsonii</name>
    <dbReference type="NCBI Taxonomy" id="79881"/>
    <lineage>
        <taxon>Bacteria</taxon>
        <taxon>Bacillati</taxon>
        <taxon>Bacillota</taxon>
        <taxon>Bacilli</taxon>
        <taxon>Bacillales</taxon>
        <taxon>Bacillaceae</taxon>
        <taxon>Alkalicoccobacillus</taxon>
    </lineage>
</organism>
<comment type="caution">
    <text evidence="1">The sequence shown here is derived from an EMBL/GenBank/DDBJ whole genome shotgun (WGS) entry which is preliminary data.</text>
</comment>
<gene>
    <name evidence="1" type="ORF">MKY91_13245</name>
</gene>
<accession>A0ABU9VJQ9</accession>
<sequence length="273" mass="32123">MNQSEVRKYVERYFEANDCPPVERQSDFLTVQLSIDMDKLLMNRPFYWHYLEKTGGSPNPMKMTLITESTPNTKEMKGEYIHFGSPRLHQLFQSTKSLGSYIRMYEDVHVSRGQSTPLQPWINVNAKVSFQCDRKKDVILSLGLNLIHGQIVTDFHTKMMKIPLTPKLPDYCFTMASLIKPASGLIRLQKMIQTFANNEPDDWAIQARQRWQQDEELLESFYEEYEEKPESYQLEKEALREQYEPRIEVEMINGGLFFLQQQVFTQKNGHYAN</sequence>
<dbReference type="InterPro" id="IPR024562">
    <property type="entry name" value="YqhG"/>
</dbReference>
<dbReference type="RefSeq" id="WP_343130884.1">
    <property type="nucleotide sequence ID" value="NZ_JBCITK010000001.1"/>
</dbReference>
<reference evidence="1 2" key="1">
    <citation type="submission" date="2024-03" db="EMBL/GenBank/DDBJ databases">
        <title>Bacilli Hybrid Assemblies.</title>
        <authorList>
            <person name="Kovac J."/>
        </authorList>
    </citation>
    <scope>NUCLEOTIDE SEQUENCE [LARGE SCALE GENOMIC DNA]</scope>
    <source>
        <strain evidence="1 2">FSL R7-0666</strain>
    </source>
</reference>
<proteinExistence type="predicted"/>
<protein>
    <submittedName>
        <fullName evidence="1">YqhG family protein</fullName>
    </submittedName>
</protein>
<name>A0ABU9VJQ9_9BACI</name>
<dbReference type="EMBL" id="JBCITK010000001">
    <property type="protein sequence ID" value="MEN0644120.1"/>
    <property type="molecule type" value="Genomic_DNA"/>
</dbReference>
<dbReference type="Pfam" id="PF11079">
    <property type="entry name" value="YqhG"/>
    <property type="match status" value="1"/>
</dbReference>